<dbReference type="Pfam" id="PF12833">
    <property type="entry name" value="HTH_18"/>
    <property type="match status" value="1"/>
</dbReference>
<name>A0ABN1ZUM1_9ACTN</name>
<comment type="caution">
    <text evidence="2">The sequence shown here is derived from an EMBL/GenBank/DDBJ whole genome shotgun (WGS) entry which is preliminary data.</text>
</comment>
<dbReference type="Proteomes" id="UP001500443">
    <property type="component" value="Unassembled WGS sequence"/>
</dbReference>
<evidence type="ECO:0000259" key="1">
    <source>
        <dbReference type="PROSITE" id="PS01124"/>
    </source>
</evidence>
<reference evidence="2 3" key="1">
    <citation type="journal article" date="2019" name="Int. J. Syst. Evol. Microbiol.">
        <title>The Global Catalogue of Microorganisms (GCM) 10K type strain sequencing project: providing services to taxonomists for standard genome sequencing and annotation.</title>
        <authorList>
            <consortium name="The Broad Institute Genomics Platform"/>
            <consortium name="The Broad Institute Genome Sequencing Center for Infectious Disease"/>
            <person name="Wu L."/>
            <person name="Ma J."/>
        </authorList>
    </citation>
    <scope>NUCLEOTIDE SEQUENCE [LARGE SCALE GENOMIC DNA]</scope>
    <source>
        <strain evidence="2 3">JCM 15481</strain>
    </source>
</reference>
<proteinExistence type="predicted"/>
<accession>A0ABN1ZUM1</accession>
<dbReference type="EMBL" id="BAAAPF010000365">
    <property type="protein sequence ID" value="GAA1504715.1"/>
    <property type="molecule type" value="Genomic_DNA"/>
</dbReference>
<keyword evidence="3" id="KW-1185">Reference proteome</keyword>
<feature type="domain" description="HTH araC/xylS-type" evidence="1">
    <location>
        <begin position="149"/>
        <end position="221"/>
    </location>
</feature>
<gene>
    <name evidence="2" type="ORF">GCM10009802_61170</name>
</gene>
<dbReference type="SMART" id="SM00342">
    <property type="entry name" value="HTH_ARAC"/>
    <property type="match status" value="1"/>
</dbReference>
<dbReference type="InterPro" id="IPR018060">
    <property type="entry name" value="HTH_AraC"/>
</dbReference>
<organism evidence="2 3">
    <name type="scientific">Streptomyces synnematoformans</name>
    <dbReference type="NCBI Taxonomy" id="415721"/>
    <lineage>
        <taxon>Bacteria</taxon>
        <taxon>Bacillati</taxon>
        <taxon>Actinomycetota</taxon>
        <taxon>Actinomycetes</taxon>
        <taxon>Kitasatosporales</taxon>
        <taxon>Streptomycetaceae</taxon>
        <taxon>Streptomyces</taxon>
    </lineage>
</organism>
<sequence length="234" mass="25752">MGLEIEGRPSDSPYVSYVWRSRSEGVDRMTAVATTGWDLVFWEARDGFHAAVAGPESRVSTAAVPEEARFFGITFALGTVLPHLPAPRLLDSGVDIPDATRRRFWLHGSHWPVPGPDDAEAFADRLVRAGVLVRDPLVAEVMRGGTPDVSPRTAQRRFRSATGFTHGAARQIERARHAAVLLREGAAAADVVHRLGYYDEPHLARALTRFIGRTAGQLRDDPRPARPLSLLYKT</sequence>
<dbReference type="PROSITE" id="PS01124">
    <property type="entry name" value="HTH_ARAC_FAMILY_2"/>
    <property type="match status" value="1"/>
</dbReference>
<protein>
    <submittedName>
        <fullName evidence="2">Helix-turn-helix domain-containing protein</fullName>
    </submittedName>
</protein>
<evidence type="ECO:0000313" key="3">
    <source>
        <dbReference type="Proteomes" id="UP001500443"/>
    </source>
</evidence>
<evidence type="ECO:0000313" key="2">
    <source>
        <dbReference type="EMBL" id="GAA1504715.1"/>
    </source>
</evidence>
<dbReference type="Gene3D" id="1.10.10.60">
    <property type="entry name" value="Homeodomain-like"/>
    <property type="match status" value="1"/>
</dbReference>
<dbReference type="RefSeq" id="WP_344294567.1">
    <property type="nucleotide sequence ID" value="NZ_BAAAPF010000365.1"/>
</dbReference>